<keyword evidence="6 10" id="KW-1133">Transmembrane helix</keyword>
<keyword evidence="9" id="KW-0807">Transducer</keyword>
<dbReference type="Proteomes" id="UP000008237">
    <property type="component" value="Unassembled WGS sequence"/>
</dbReference>
<sequence>MKVNRVAFVFFFVYMVIHCTMGGAHLVKYFSKPEYIVANLTENILFTMIIGKMFICERSRGIMVYFLNTIQPDFSAKSYSSAREKTLYLHYNKFALIFIKVSLGMATLAVSTHNASYELPYRTYPFFEIQDVTTYFCLCAYQIIALPTIVCGYSAPDSFVLSMALHICGQFAVLSYKIEELLKDHENYNRHIGAIVLRHRQLITLAEILENNFNMIFLQQTLGTIFLLCLTTYHMLAVSFTI</sequence>
<dbReference type="FunCoup" id="E2BMD7">
    <property type="interactions" value="45"/>
</dbReference>
<feature type="transmembrane region" description="Helical" evidence="10">
    <location>
        <begin position="216"/>
        <end position="236"/>
    </location>
</feature>
<accession>E2BMD7</accession>
<keyword evidence="12" id="KW-1185">Reference proteome</keyword>
<feature type="transmembrane region" description="Helical" evidence="10">
    <location>
        <begin position="94"/>
        <end position="112"/>
    </location>
</feature>
<gene>
    <name evidence="11" type="ORF">EAI_11240</name>
</gene>
<proteinExistence type="predicted"/>
<dbReference type="PANTHER" id="PTHR21137:SF35">
    <property type="entry name" value="ODORANT RECEPTOR 19A-RELATED"/>
    <property type="match status" value="1"/>
</dbReference>
<keyword evidence="4 10" id="KW-0812">Transmembrane</keyword>
<evidence type="ECO:0000256" key="10">
    <source>
        <dbReference type="SAM" id="Phobius"/>
    </source>
</evidence>
<feature type="transmembrane region" description="Helical" evidence="10">
    <location>
        <begin position="36"/>
        <end position="55"/>
    </location>
</feature>
<feature type="transmembrane region" description="Helical" evidence="10">
    <location>
        <begin position="7"/>
        <end position="30"/>
    </location>
</feature>
<dbReference type="GO" id="GO:0005549">
    <property type="term" value="F:odorant binding"/>
    <property type="evidence" value="ECO:0007669"/>
    <property type="project" value="InterPro"/>
</dbReference>
<evidence type="ECO:0000256" key="8">
    <source>
        <dbReference type="ARBA" id="ARBA00023170"/>
    </source>
</evidence>
<comment type="subcellular location">
    <subcellularLocation>
        <location evidence="1">Cell membrane</location>
        <topology evidence="1">Multi-pass membrane protein</topology>
    </subcellularLocation>
</comment>
<organism evidence="12">
    <name type="scientific">Harpegnathos saltator</name>
    <name type="common">Jerdon's jumping ant</name>
    <dbReference type="NCBI Taxonomy" id="610380"/>
    <lineage>
        <taxon>Eukaryota</taxon>
        <taxon>Metazoa</taxon>
        <taxon>Ecdysozoa</taxon>
        <taxon>Arthropoda</taxon>
        <taxon>Hexapoda</taxon>
        <taxon>Insecta</taxon>
        <taxon>Pterygota</taxon>
        <taxon>Neoptera</taxon>
        <taxon>Endopterygota</taxon>
        <taxon>Hymenoptera</taxon>
        <taxon>Apocrita</taxon>
        <taxon>Aculeata</taxon>
        <taxon>Formicoidea</taxon>
        <taxon>Formicidae</taxon>
        <taxon>Ponerinae</taxon>
        <taxon>Ponerini</taxon>
        <taxon>Harpegnathos</taxon>
    </lineage>
</organism>
<keyword evidence="5" id="KW-0552">Olfaction</keyword>
<evidence type="ECO:0000256" key="6">
    <source>
        <dbReference type="ARBA" id="ARBA00022989"/>
    </source>
</evidence>
<dbReference type="PANTHER" id="PTHR21137">
    <property type="entry name" value="ODORANT RECEPTOR"/>
    <property type="match status" value="1"/>
</dbReference>
<evidence type="ECO:0000313" key="11">
    <source>
        <dbReference type="EMBL" id="EFN83166.1"/>
    </source>
</evidence>
<feature type="transmembrane region" description="Helical" evidence="10">
    <location>
        <begin position="132"/>
        <end position="152"/>
    </location>
</feature>
<evidence type="ECO:0000256" key="4">
    <source>
        <dbReference type="ARBA" id="ARBA00022692"/>
    </source>
</evidence>
<dbReference type="GO" id="GO:0005886">
    <property type="term" value="C:plasma membrane"/>
    <property type="evidence" value="ECO:0007669"/>
    <property type="project" value="UniProtKB-SubCell"/>
</dbReference>
<evidence type="ECO:0000256" key="1">
    <source>
        <dbReference type="ARBA" id="ARBA00004651"/>
    </source>
</evidence>
<dbReference type="GO" id="GO:0004984">
    <property type="term" value="F:olfactory receptor activity"/>
    <property type="evidence" value="ECO:0007669"/>
    <property type="project" value="InterPro"/>
</dbReference>
<keyword evidence="2" id="KW-1003">Cell membrane</keyword>
<keyword evidence="7 10" id="KW-0472">Membrane</keyword>
<name>E2BMD7_HARSA</name>
<protein>
    <recommendedName>
        <fullName evidence="13">Odorant receptor 13a</fullName>
    </recommendedName>
</protein>
<evidence type="ECO:0000256" key="7">
    <source>
        <dbReference type="ARBA" id="ARBA00023136"/>
    </source>
</evidence>
<keyword evidence="8" id="KW-0675">Receptor</keyword>
<dbReference type="Pfam" id="PF02949">
    <property type="entry name" value="7tm_6"/>
    <property type="match status" value="1"/>
</dbReference>
<reference evidence="11 12" key="1">
    <citation type="journal article" date="2010" name="Science">
        <title>Genomic comparison of the ants Camponotus floridanus and Harpegnathos saltator.</title>
        <authorList>
            <person name="Bonasio R."/>
            <person name="Zhang G."/>
            <person name="Ye C."/>
            <person name="Mutti N.S."/>
            <person name="Fang X."/>
            <person name="Qin N."/>
            <person name="Donahue G."/>
            <person name="Yang P."/>
            <person name="Li Q."/>
            <person name="Li C."/>
            <person name="Zhang P."/>
            <person name="Huang Z."/>
            <person name="Berger S.L."/>
            <person name="Reinberg D."/>
            <person name="Wang J."/>
            <person name="Liebig J."/>
        </authorList>
    </citation>
    <scope>NUCLEOTIDE SEQUENCE [LARGE SCALE GENOMIC DNA]</scope>
    <source>
        <strain evidence="11 12">R22 G/1</strain>
    </source>
</reference>
<evidence type="ECO:0000313" key="12">
    <source>
        <dbReference type="Proteomes" id="UP000008237"/>
    </source>
</evidence>
<dbReference type="EMBL" id="GL449185">
    <property type="protein sequence ID" value="EFN83166.1"/>
    <property type="molecule type" value="Genomic_DNA"/>
</dbReference>
<dbReference type="AlphaFoldDB" id="E2BMD7"/>
<dbReference type="OMA" id="MLPYRVH"/>
<evidence type="ECO:0000256" key="3">
    <source>
        <dbReference type="ARBA" id="ARBA00022606"/>
    </source>
</evidence>
<evidence type="ECO:0000256" key="5">
    <source>
        <dbReference type="ARBA" id="ARBA00022725"/>
    </source>
</evidence>
<dbReference type="InterPro" id="IPR004117">
    <property type="entry name" value="7tm6_olfct_rcpt"/>
</dbReference>
<evidence type="ECO:0000256" key="9">
    <source>
        <dbReference type="ARBA" id="ARBA00023224"/>
    </source>
</evidence>
<dbReference type="OrthoDB" id="8185860at2759"/>
<dbReference type="GO" id="GO:0007165">
    <property type="term" value="P:signal transduction"/>
    <property type="evidence" value="ECO:0007669"/>
    <property type="project" value="UniProtKB-KW"/>
</dbReference>
<evidence type="ECO:0000256" key="2">
    <source>
        <dbReference type="ARBA" id="ARBA00022475"/>
    </source>
</evidence>
<dbReference type="InParanoid" id="E2BMD7"/>
<evidence type="ECO:0008006" key="13">
    <source>
        <dbReference type="Google" id="ProtNLM"/>
    </source>
</evidence>
<keyword evidence="3" id="KW-0716">Sensory transduction</keyword>